<dbReference type="AlphaFoldDB" id="A0A0S8G9V7"/>
<evidence type="ECO:0000256" key="7">
    <source>
        <dbReference type="ARBA" id="ARBA00023077"/>
    </source>
</evidence>
<comment type="caution">
    <text evidence="14">The sequence shown here is derived from an EMBL/GenBank/DDBJ whole genome shotgun (WGS) entry which is preliminary data.</text>
</comment>
<keyword evidence="6" id="KW-0406">Ion transport</keyword>
<dbReference type="PANTHER" id="PTHR30069">
    <property type="entry name" value="TONB-DEPENDENT OUTER MEMBRANE RECEPTOR"/>
    <property type="match status" value="1"/>
</dbReference>
<name>A0A0S8G9V7_UNCW3</name>
<dbReference type="InterPro" id="IPR037066">
    <property type="entry name" value="Plug_dom_sf"/>
</dbReference>
<evidence type="ECO:0000313" key="15">
    <source>
        <dbReference type="Proteomes" id="UP000051096"/>
    </source>
</evidence>
<keyword evidence="8 10" id="KW-0472">Membrane</keyword>
<proteinExistence type="inferred from homology"/>
<dbReference type="InterPro" id="IPR039426">
    <property type="entry name" value="TonB-dep_rcpt-like"/>
</dbReference>
<evidence type="ECO:0000256" key="8">
    <source>
        <dbReference type="ARBA" id="ARBA00023136"/>
    </source>
</evidence>
<evidence type="ECO:0000256" key="2">
    <source>
        <dbReference type="ARBA" id="ARBA00022448"/>
    </source>
</evidence>
<keyword evidence="4 10" id="KW-0812">Transmembrane</keyword>
<dbReference type="GO" id="GO:0009279">
    <property type="term" value="C:cell outer membrane"/>
    <property type="evidence" value="ECO:0007669"/>
    <property type="project" value="UniProtKB-SubCell"/>
</dbReference>
<protein>
    <recommendedName>
        <fullName evidence="16">TonB-dependent receptor</fullName>
    </recommendedName>
</protein>
<keyword evidence="9 10" id="KW-0998">Cell outer membrane</keyword>
<evidence type="ECO:0000256" key="9">
    <source>
        <dbReference type="ARBA" id="ARBA00023237"/>
    </source>
</evidence>
<organism evidence="14 15">
    <name type="scientific">candidate division WOR_3 bacterium SM23_60</name>
    <dbReference type="NCBI Taxonomy" id="1703780"/>
    <lineage>
        <taxon>Bacteria</taxon>
        <taxon>Bacteria division WOR-3</taxon>
    </lineage>
</organism>
<feature type="domain" description="TonB-dependent receptor plug" evidence="13">
    <location>
        <begin position="31"/>
        <end position="137"/>
    </location>
</feature>
<reference evidence="14 15" key="1">
    <citation type="journal article" date="2015" name="Microbiome">
        <title>Genomic resolution of linkages in carbon, nitrogen, and sulfur cycling among widespread estuary sediment bacteria.</title>
        <authorList>
            <person name="Baker B.J."/>
            <person name="Lazar C.S."/>
            <person name="Teske A.P."/>
            <person name="Dick G.J."/>
        </authorList>
    </citation>
    <scope>NUCLEOTIDE SEQUENCE [LARGE SCALE GENOMIC DNA]</scope>
    <source>
        <strain evidence="14">SM23_60</strain>
    </source>
</reference>
<evidence type="ECO:0000256" key="4">
    <source>
        <dbReference type="ARBA" id="ARBA00022692"/>
    </source>
</evidence>
<dbReference type="PROSITE" id="PS52016">
    <property type="entry name" value="TONB_DEPENDENT_REC_3"/>
    <property type="match status" value="1"/>
</dbReference>
<keyword evidence="2 10" id="KW-0813">Transport</keyword>
<dbReference type="PATRIC" id="fig|1703780.3.peg.1075"/>
<evidence type="ECO:0000256" key="11">
    <source>
        <dbReference type="RuleBase" id="RU003357"/>
    </source>
</evidence>
<evidence type="ECO:0008006" key="16">
    <source>
        <dbReference type="Google" id="ProtNLM"/>
    </source>
</evidence>
<accession>A0A0S8G9V7</accession>
<dbReference type="PANTHER" id="PTHR30069:SF53">
    <property type="entry name" value="COLICIN I RECEPTOR-RELATED"/>
    <property type="match status" value="1"/>
</dbReference>
<evidence type="ECO:0000256" key="5">
    <source>
        <dbReference type="ARBA" id="ARBA00022729"/>
    </source>
</evidence>
<evidence type="ECO:0000256" key="10">
    <source>
        <dbReference type="PROSITE-ProRule" id="PRU01360"/>
    </source>
</evidence>
<comment type="similarity">
    <text evidence="10 11">Belongs to the TonB-dependent receptor family.</text>
</comment>
<evidence type="ECO:0000256" key="3">
    <source>
        <dbReference type="ARBA" id="ARBA00022452"/>
    </source>
</evidence>
<dbReference type="SUPFAM" id="SSF56935">
    <property type="entry name" value="Porins"/>
    <property type="match status" value="1"/>
</dbReference>
<dbReference type="GO" id="GO:0015344">
    <property type="term" value="F:siderophore uptake transmembrane transporter activity"/>
    <property type="evidence" value="ECO:0007669"/>
    <property type="project" value="TreeGrafter"/>
</dbReference>
<evidence type="ECO:0000256" key="1">
    <source>
        <dbReference type="ARBA" id="ARBA00004571"/>
    </source>
</evidence>
<dbReference type="Proteomes" id="UP000051096">
    <property type="component" value="Unassembled WGS sequence"/>
</dbReference>
<sequence length="658" mass="73507">MVPLVIFMLGIVPLYELEEVVVTATRYPTALKDIAQATTVIQRDEIEQLPVLTIGDILEIKAGIDMKSYGNLGSLTSAYVRGIPANASLILINGHPVNTITTGTADVSMMNIHDIERIEIIKGPVSSFYGANGLGGVINIITTKHVTQPEVAVRLTGVTEEYEEPLQTKELFGRAATPWHNAQFDLSGAYKASDGTRSNSDGEQYHVQADVNNDFGPAALRALITYDDKEYGVPGPLPRVDSVLPDFGDSTATSMFDREHDKVLLATVTFDWSASRVLRLHTNFFGDRQVHRFHTVDAGWLGDTIIEDYDYVTYSAGLSSVALLAFDSDELALGCDLRYDTLRTKKESELEDTSWNASSSIVGAWLEVKKHIGNVMVIPRVRFDRNSDYGNFVSPGFGMVSSVAPDIWVKISLERAFRAPTFNDLYWPLSGNPDLVPEQGWAYEVRCVTSPLYNLFSALSFFMRDVQDRIVWLPTDNGLWEPQNANRLAVRGVDFELRSEISEAIGLSFEGTYVYARQKNSEIVYDYYDWVADTGKTIIEEIERDAAFTPRFRVSVGLTAKPSHDMSVGLSALFVSEQVNYYPDYREYPTVVMREKTLDGYVVINVSVRKSLFEVLTLDGGVRNLLDVQYATQFGSTIDDRDYPMPGRLAYVQCGWRL</sequence>
<dbReference type="Gene3D" id="2.40.170.20">
    <property type="entry name" value="TonB-dependent receptor, beta-barrel domain"/>
    <property type="match status" value="1"/>
</dbReference>
<dbReference type="Pfam" id="PF00593">
    <property type="entry name" value="TonB_dep_Rec_b-barrel"/>
    <property type="match status" value="1"/>
</dbReference>
<dbReference type="Pfam" id="PF07715">
    <property type="entry name" value="Plug"/>
    <property type="match status" value="1"/>
</dbReference>
<dbReference type="InterPro" id="IPR012910">
    <property type="entry name" value="Plug_dom"/>
</dbReference>
<dbReference type="GO" id="GO:0044718">
    <property type="term" value="P:siderophore transmembrane transport"/>
    <property type="evidence" value="ECO:0007669"/>
    <property type="project" value="TreeGrafter"/>
</dbReference>
<feature type="domain" description="TonB-dependent receptor-like beta-barrel" evidence="12">
    <location>
        <begin position="194"/>
        <end position="625"/>
    </location>
</feature>
<keyword evidence="3 10" id="KW-1134">Transmembrane beta strand</keyword>
<keyword evidence="5" id="KW-0732">Signal</keyword>
<evidence type="ECO:0000259" key="12">
    <source>
        <dbReference type="Pfam" id="PF00593"/>
    </source>
</evidence>
<dbReference type="InterPro" id="IPR000531">
    <property type="entry name" value="Beta-barrel_TonB"/>
</dbReference>
<evidence type="ECO:0000259" key="13">
    <source>
        <dbReference type="Pfam" id="PF07715"/>
    </source>
</evidence>
<dbReference type="InterPro" id="IPR036942">
    <property type="entry name" value="Beta-barrel_TonB_sf"/>
</dbReference>
<evidence type="ECO:0000313" key="14">
    <source>
        <dbReference type="EMBL" id="KPK69923.1"/>
    </source>
</evidence>
<gene>
    <name evidence="14" type="ORF">AMJ87_09780</name>
</gene>
<comment type="subcellular location">
    <subcellularLocation>
        <location evidence="1 10">Cell outer membrane</location>
        <topology evidence="1 10">Multi-pass membrane protein</topology>
    </subcellularLocation>
</comment>
<dbReference type="EMBL" id="LJUO01000109">
    <property type="protein sequence ID" value="KPK69923.1"/>
    <property type="molecule type" value="Genomic_DNA"/>
</dbReference>
<keyword evidence="7 11" id="KW-0798">TonB box</keyword>
<dbReference type="Gene3D" id="2.170.130.10">
    <property type="entry name" value="TonB-dependent receptor, plug domain"/>
    <property type="match status" value="1"/>
</dbReference>
<evidence type="ECO:0000256" key="6">
    <source>
        <dbReference type="ARBA" id="ARBA00023065"/>
    </source>
</evidence>